<dbReference type="PANTHER" id="PTHR10578:SF107">
    <property type="entry name" value="2-HYDROXYACID OXIDASE 1"/>
    <property type="match status" value="1"/>
</dbReference>
<dbReference type="InterPro" id="IPR037396">
    <property type="entry name" value="FMN_HAD"/>
</dbReference>
<keyword evidence="2 9" id="KW-0285">Flavoprotein</keyword>
<evidence type="ECO:0000256" key="9">
    <source>
        <dbReference type="PIRSR" id="PIRSR000138-2"/>
    </source>
</evidence>
<dbReference type="Proteomes" id="UP000824238">
    <property type="component" value="Unassembled WGS sequence"/>
</dbReference>
<keyword evidence="3 9" id="KW-0288">FMN</keyword>
<feature type="binding site" evidence="9">
    <location>
        <position position="240"/>
    </location>
    <ligand>
        <name>glyoxylate</name>
        <dbReference type="ChEBI" id="CHEBI:36655"/>
    </ligand>
</feature>
<evidence type="ECO:0000256" key="1">
    <source>
        <dbReference type="ARBA" id="ARBA00001917"/>
    </source>
</evidence>
<dbReference type="SUPFAM" id="SSF51395">
    <property type="entry name" value="FMN-linked oxidoreductases"/>
    <property type="match status" value="1"/>
</dbReference>
<feature type="active site" description="Proton acceptor" evidence="8">
    <location>
        <position position="237"/>
    </location>
</feature>
<evidence type="ECO:0000256" key="6">
    <source>
        <dbReference type="ARBA" id="ARBA00029513"/>
    </source>
</evidence>
<feature type="binding site" evidence="9">
    <location>
        <position position="237"/>
    </location>
    <ligand>
        <name>glyoxylate</name>
        <dbReference type="ChEBI" id="CHEBI:36655"/>
    </ligand>
</feature>
<dbReference type="GO" id="GO:0016491">
    <property type="term" value="F:oxidoreductase activity"/>
    <property type="evidence" value="ECO:0007669"/>
    <property type="project" value="UniProtKB-KW"/>
</dbReference>
<dbReference type="Pfam" id="PF01070">
    <property type="entry name" value="FMN_dh"/>
    <property type="match status" value="2"/>
</dbReference>
<sequence length="339" mass="35634">MTLDEVWSRAREIMRPNCRVCKVCNGAACRGEIPGLGAMGDGSSWTNCVEFLSRVKINMDTVYESRGQDASLEIFGRRFRYPIFAAPIGGMSHNYNGAMTDRDWTFALVRGAKAAGILPFSGDNANGEQYACGLDAARENEGLNVVTLKPWADNGKLISRAKELEAAGCIAFACDVDAAGFANMGSAVSQLAPKSEAELRELTGSVKIPFLLKGVMTPAGAEKAARAGCAGIIVSTHGGRVIQSAPSTCEVIPELRAAVGNDLKIIADGALRTGTDIFKALALGADAAMIGRPFVVAAHGGGAEGVRLYAESLGEQLKNVMLMTNCAALADITADKIRL</sequence>
<evidence type="ECO:0000256" key="5">
    <source>
        <dbReference type="ARBA" id="ARBA00024042"/>
    </source>
</evidence>
<comment type="similarity">
    <text evidence="5">Belongs to the FMN-dependent alpha-hydroxy acid dehydrogenase family.</text>
</comment>
<dbReference type="Gene3D" id="3.20.20.70">
    <property type="entry name" value="Aldolase class I"/>
    <property type="match status" value="1"/>
</dbReference>
<comment type="cofactor">
    <cofactor evidence="1">
        <name>FMN</name>
        <dbReference type="ChEBI" id="CHEBI:58210"/>
    </cofactor>
</comment>
<feature type="binding site" evidence="9">
    <location>
        <begin position="291"/>
        <end position="292"/>
    </location>
    <ligand>
        <name>FMN</name>
        <dbReference type="ChEBI" id="CHEBI:58210"/>
    </ligand>
</feature>
<dbReference type="InterPro" id="IPR013785">
    <property type="entry name" value="Aldolase_TIM"/>
</dbReference>
<feature type="domain" description="FMN hydroxy acid dehydrogenase" evidence="10">
    <location>
        <begin position="37"/>
        <end position="339"/>
    </location>
</feature>
<evidence type="ECO:0000313" key="12">
    <source>
        <dbReference type="Proteomes" id="UP000824238"/>
    </source>
</evidence>
<evidence type="ECO:0000256" key="8">
    <source>
        <dbReference type="PIRSR" id="PIRSR000138-1"/>
    </source>
</evidence>
<dbReference type="PANTHER" id="PTHR10578">
    <property type="entry name" value="S -2-HYDROXY-ACID OXIDASE-RELATED"/>
    <property type="match status" value="1"/>
</dbReference>
<feature type="binding site" evidence="9">
    <location>
        <position position="235"/>
    </location>
    <ligand>
        <name>FMN</name>
        <dbReference type="ChEBI" id="CHEBI:58210"/>
    </ligand>
</feature>
<reference evidence="11" key="2">
    <citation type="journal article" date="2021" name="PeerJ">
        <title>Extensive microbial diversity within the chicken gut microbiome revealed by metagenomics and culture.</title>
        <authorList>
            <person name="Gilroy R."/>
            <person name="Ravi A."/>
            <person name="Getino M."/>
            <person name="Pursley I."/>
            <person name="Horton D.L."/>
            <person name="Alikhan N.F."/>
            <person name="Baker D."/>
            <person name="Gharbi K."/>
            <person name="Hall N."/>
            <person name="Watson M."/>
            <person name="Adriaenssens E.M."/>
            <person name="Foster-Nyarko E."/>
            <person name="Jarju S."/>
            <person name="Secka A."/>
            <person name="Antonio M."/>
            <person name="Oren A."/>
            <person name="Chaudhuri R.R."/>
            <person name="La Ragione R."/>
            <person name="Hildebrand F."/>
            <person name="Pallen M.J."/>
        </authorList>
    </citation>
    <scope>NUCLEOTIDE SEQUENCE</scope>
    <source>
        <strain evidence="11">ChiGjej3B3-7149</strain>
    </source>
</reference>
<name>A0A9D1DMC1_9FIRM</name>
<evidence type="ECO:0000256" key="2">
    <source>
        <dbReference type="ARBA" id="ARBA00022630"/>
    </source>
</evidence>
<organism evidence="11 12">
    <name type="scientific">Candidatus Scatomorpha intestinigallinarum</name>
    <dbReference type="NCBI Taxonomy" id="2840923"/>
    <lineage>
        <taxon>Bacteria</taxon>
        <taxon>Bacillati</taxon>
        <taxon>Bacillota</taxon>
        <taxon>Clostridia</taxon>
        <taxon>Eubacteriales</taxon>
        <taxon>Candidatus Scatomorpha</taxon>
    </lineage>
</organism>
<evidence type="ECO:0000313" key="11">
    <source>
        <dbReference type="EMBL" id="HIR55440.1"/>
    </source>
</evidence>
<dbReference type="InterPro" id="IPR000262">
    <property type="entry name" value="FMN-dep_DH"/>
</dbReference>
<evidence type="ECO:0000256" key="3">
    <source>
        <dbReference type="ARBA" id="ARBA00022643"/>
    </source>
</evidence>
<dbReference type="PIRSF" id="PIRSF000138">
    <property type="entry name" value="Al-hdrx_acd_dh"/>
    <property type="match status" value="1"/>
</dbReference>
<accession>A0A9D1DMC1</accession>
<evidence type="ECO:0000256" key="7">
    <source>
        <dbReference type="ARBA" id="ARBA00048754"/>
    </source>
</evidence>
<reference evidence="11" key="1">
    <citation type="submission" date="2020-10" db="EMBL/GenBank/DDBJ databases">
        <authorList>
            <person name="Gilroy R."/>
        </authorList>
    </citation>
    <scope>NUCLEOTIDE SEQUENCE</scope>
    <source>
        <strain evidence="11">ChiGjej3B3-7149</strain>
    </source>
</reference>
<feature type="binding site" evidence="9">
    <location>
        <begin position="268"/>
        <end position="272"/>
    </location>
    <ligand>
        <name>FMN</name>
        <dbReference type="ChEBI" id="CHEBI:58210"/>
    </ligand>
</feature>
<feature type="binding site" evidence="9">
    <location>
        <position position="213"/>
    </location>
    <ligand>
        <name>FMN</name>
        <dbReference type="ChEBI" id="CHEBI:58210"/>
    </ligand>
</feature>
<protein>
    <recommendedName>
        <fullName evidence="6">L-lactate oxidase</fullName>
    </recommendedName>
</protein>
<dbReference type="AlphaFoldDB" id="A0A9D1DMC1"/>
<evidence type="ECO:0000256" key="4">
    <source>
        <dbReference type="ARBA" id="ARBA00023002"/>
    </source>
</evidence>
<dbReference type="InterPro" id="IPR012133">
    <property type="entry name" value="Alpha-hydoxy_acid_DH_FMN"/>
</dbReference>
<comment type="caution">
    <text evidence="11">The sequence shown here is derived from an EMBL/GenBank/DDBJ whole genome shotgun (WGS) entry which is preliminary data.</text>
</comment>
<dbReference type="EMBL" id="DVHH01000182">
    <property type="protein sequence ID" value="HIR55440.1"/>
    <property type="molecule type" value="Genomic_DNA"/>
</dbReference>
<dbReference type="GO" id="GO:0010181">
    <property type="term" value="F:FMN binding"/>
    <property type="evidence" value="ECO:0007669"/>
    <property type="project" value="InterPro"/>
</dbReference>
<evidence type="ECO:0000259" key="10">
    <source>
        <dbReference type="PROSITE" id="PS51349"/>
    </source>
</evidence>
<proteinExistence type="inferred from homology"/>
<dbReference type="CDD" id="cd02809">
    <property type="entry name" value="alpha_hydroxyacid_oxid_FMN"/>
    <property type="match status" value="1"/>
</dbReference>
<gene>
    <name evidence="11" type="ORF">IAD36_07605</name>
</gene>
<keyword evidence="4" id="KW-0560">Oxidoreductase</keyword>
<comment type="catalytic activity">
    <reaction evidence="7">
        <text>(S)-lactate + O2 = pyruvate + H2O2</text>
        <dbReference type="Rhea" id="RHEA:55868"/>
        <dbReference type="ChEBI" id="CHEBI:15361"/>
        <dbReference type="ChEBI" id="CHEBI:15379"/>
        <dbReference type="ChEBI" id="CHEBI:16240"/>
        <dbReference type="ChEBI" id="CHEBI:16651"/>
    </reaction>
    <physiologicalReaction direction="left-to-right" evidence="7">
        <dbReference type="Rhea" id="RHEA:55869"/>
    </physiologicalReaction>
</comment>
<dbReference type="PROSITE" id="PS51349">
    <property type="entry name" value="FMN_HYDROXY_ACID_DH_2"/>
    <property type="match status" value="1"/>
</dbReference>